<dbReference type="Pfam" id="PF21760">
    <property type="entry name" value="SecD_1st"/>
    <property type="match status" value="1"/>
</dbReference>
<comment type="subunit">
    <text evidence="10">Forms a complex with SecF. Part of the essential Sec protein translocation apparatus which comprises SecA, SecYEG and auxiliary proteins SecDF-YajC and YidC.</text>
</comment>
<evidence type="ECO:0000256" key="7">
    <source>
        <dbReference type="ARBA" id="ARBA00022989"/>
    </source>
</evidence>
<dbReference type="InterPro" id="IPR022646">
    <property type="entry name" value="SecD/SecF_CS"/>
</dbReference>
<comment type="function">
    <text evidence="10">Part of the Sec protein translocase complex. Interacts with the SecYEG preprotein conducting channel. SecDF uses the proton motive force (PMF) to complete protein translocation after the ATP-dependent function of SecA.</text>
</comment>
<comment type="similarity">
    <text evidence="10">Belongs to the SecD/SecF family. SecD subfamily.</text>
</comment>
<feature type="domain" description="SecDF P1 head subdomain" evidence="13">
    <location>
        <begin position="249"/>
        <end position="365"/>
    </location>
</feature>
<evidence type="ECO:0000313" key="15">
    <source>
        <dbReference type="Proteomes" id="UP000623250"/>
    </source>
</evidence>
<dbReference type="Proteomes" id="UP000623250">
    <property type="component" value="Unassembled WGS sequence"/>
</dbReference>
<dbReference type="GO" id="GO:0043952">
    <property type="term" value="P:protein transport by the Sec complex"/>
    <property type="evidence" value="ECO:0007669"/>
    <property type="project" value="UniProtKB-UniRule"/>
</dbReference>
<accession>A0A8I1GB24</accession>
<dbReference type="Gene3D" id="1.20.1640.10">
    <property type="entry name" value="Multidrug efflux transporter AcrB transmembrane domain"/>
    <property type="match status" value="1"/>
</dbReference>
<keyword evidence="9 10" id="KW-0472">Membrane</keyword>
<dbReference type="InterPro" id="IPR055344">
    <property type="entry name" value="SecD_SecF_C_bact"/>
</dbReference>
<dbReference type="Pfam" id="PF22599">
    <property type="entry name" value="SecDF_P1_head"/>
    <property type="match status" value="1"/>
</dbReference>
<evidence type="ECO:0000256" key="10">
    <source>
        <dbReference type="HAMAP-Rule" id="MF_01463"/>
    </source>
</evidence>
<dbReference type="NCBIfam" id="TIGR00916">
    <property type="entry name" value="2A0604s01"/>
    <property type="match status" value="1"/>
</dbReference>
<comment type="subcellular location">
    <subcellularLocation>
        <location evidence="1 10">Cell membrane</location>
        <topology evidence="1 10">Multi-pass membrane protein</topology>
    </subcellularLocation>
</comment>
<reference evidence="14 15" key="1">
    <citation type="submission" date="2020-12" db="EMBL/GenBank/DDBJ databases">
        <title>Revised draft genomes of Rhodomicrobium vannielii ATCC 17100 and Rhodomicrobium udaipurense JA643.</title>
        <authorList>
            <person name="Conners E.M."/>
            <person name="Davenport E.J."/>
            <person name="Bose A."/>
        </authorList>
    </citation>
    <scope>NUCLEOTIDE SEQUENCE [LARGE SCALE GENOMIC DNA]</scope>
    <source>
        <strain evidence="14 15">JA643</strain>
    </source>
</reference>
<protein>
    <recommendedName>
        <fullName evidence="10">Protein translocase subunit SecD</fullName>
    </recommendedName>
</protein>
<dbReference type="InterPro" id="IPR048631">
    <property type="entry name" value="SecD_1st"/>
</dbReference>
<evidence type="ECO:0000256" key="6">
    <source>
        <dbReference type="ARBA" id="ARBA00022927"/>
    </source>
</evidence>
<keyword evidence="2 10" id="KW-0813">Transport</keyword>
<dbReference type="GO" id="GO:0005886">
    <property type="term" value="C:plasma membrane"/>
    <property type="evidence" value="ECO:0007669"/>
    <property type="project" value="UniProtKB-SubCell"/>
</dbReference>
<feature type="domain" description="Protein translocase subunit SecDF P1" evidence="12">
    <location>
        <begin position="171"/>
        <end position="231"/>
    </location>
</feature>
<keyword evidence="8 10" id="KW-0811">Translocation</keyword>
<proteinExistence type="inferred from homology"/>
<evidence type="ECO:0000256" key="4">
    <source>
        <dbReference type="ARBA" id="ARBA00022519"/>
    </source>
</evidence>
<dbReference type="FunFam" id="1.20.1640.10:FF:000004">
    <property type="entry name" value="Protein translocase subunit SecD"/>
    <property type="match status" value="1"/>
</dbReference>
<keyword evidence="5 10" id="KW-0812">Transmembrane</keyword>
<dbReference type="Gene3D" id="3.30.1360.200">
    <property type="match status" value="1"/>
</dbReference>
<dbReference type="PANTHER" id="PTHR30081">
    <property type="entry name" value="PROTEIN-EXPORT MEMBRANE PROTEIN SEC"/>
    <property type="match status" value="1"/>
</dbReference>
<keyword evidence="4" id="KW-0997">Cell inner membrane</keyword>
<dbReference type="FunFam" id="3.30.1360.200:FF:000002">
    <property type="entry name" value="Preprotein translocase subunit SecD"/>
    <property type="match status" value="1"/>
</dbReference>
<feature type="transmembrane region" description="Helical" evidence="10">
    <location>
        <begin position="439"/>
        <end position="461"/>
    </location>
</feature>
<dbReference type="Gene3D" id="3.30.70.3400">
    <property type="match status" value="2"/>
</dbReference>
<evidence type="ECO:0000256" key="8">
    <source>
        <dbReference type="ARBA" id="ARBA00023010"/>
    </source>
</evidence>
<dbReference type="HAMAP" id="MF_01463_B">
    <property type="entry name" value="SecD_B"/>
    <property type="match status" value="1"/>
</dbReference>
<evidence type="ECO:0000259" key="11">
    <source>
        <dbReference type="Pfam" id="PF02355"/>
    </source>
</evidence>
<feature type="transmembrane region" description="Helical" evidence="10">
    <location>
        <begin position="389"/>
        <end position="409"/>
    </location>
</feature>
<gene>
    <name evidence="10 14" type="primary">secD</name>
    <name evidence="14" type="ORF">JDN41_02620</name>
</gene>
<dbReference type="EMBL" id="JAEMUK010000006">
    <property type="protein sequence ID" value="MBJ7542445.1"/>
    <property type="molecule type" value="Genomic_DNA"/>
</dbReference>
<keyword evidence="6 10" id="KW-0653">Protein transport</keyword>
<dbReference type="PANTHER" id="PTHR30081:SF1">
    <property type="entry name" value="PROTEIN TRANSLOCASE SUBUNIT SECD"/>
    <property type="match status" value="1"/>
</dbReference>
<name>A0A8I1GB24_9HYPH</name>
<dbReference type="AlphaFoldDB" id="A0A8I1GB24"/>
<dbReference type="GO" id="GO:0015450">
    <property type="term" value="F:protein-transporting ATPase activity"/>
    <property type="evidence" value="ECO:0007669"/>
    <property type="project" value="InterPro"/>
</dbReference>
<evidence type="ECO:0000256" key="2">
    <source>
        <dbReference type="ARBA" id="ARBA00022448"/>
    </source>
</evidence>
<dbReference type="GO" id="GO:0065002">
    <property type="term" value="P:intracellular protein transmembrane transport"/>
    <property type="evidence" value="ECO:0007669"/>
    <property type="project" value="UniProtKB-UniRule"/>
</dbReference>
<evidence type="ECO:0000256" key="9">
    <source>
        <dbReference type="ARBA" id="ARBA00023136"/>
    </source>
</evidence>
<dbReference type="NCBIfam" id="TIGR01129">
    <property type="entry name" value="secD"/>
    <property type="match status" value="1"/>
</dbReference>
<feature type="transmembrane region" description="Helical" evidence="10">
    <location>
        <begin position="414"/>
        <end position="433"/>
    </location>
</feature>
<dbReference type="RefSeq" id="WP_037232577.1">
    <property type="nucleotide sequence ID" value="NZ_JAEMUK010000006.1"/>
</dbReference>
<dbReference type="InterPro" id="IPR048634">
    <property type="entry name" value="SecD_SecF_C"/>
</dbReference>
<comment type="caution">
    <text evidence="14">The sequence shown here is derived from an EMBL/GenBank/DDBJ whole genome shotgun (WGS) entry which is preliminary data.</text>
</comment>
<dbReference type="Pfam" id="PF07549">
    <property type="entry name" value="Sec_GG"/>
    <property type="match status" value="1"/>
</dbReference>
<evidence type="ECO:0000259" key="12">
    <source>
        <dbReference type="Pfam" id="PF21760"/>
    </source>
</evidence>
<dbReference type="InterPro" id="IPR005791">
    <property type="entry name" value="SecD"/>
</dbReference>
<evidence type="ECO:0000256" key="1">
    <source>
        <dbReference type="ARBA" id="ARBA00004651"/>
    </source>
</evidence>
<evidence type="ECO:0000256" key="5">
    <source>
        <dbReference type="ARBA" id="ARBA00022692"/>
    </source>
</evidence>
<feature type="transmembrane region" description="Helical" evidence="10">
    <location>
        <begin position="482"/>
        <end position="504"/>
    </location>
</feature>
<evidence type="ECO:0000259" key="13">
    <source>
        <dbReference type="Pfam" id="PF22599"/>
    </source>
</evidence>
<sequence length="548" mass="58176">MSAFTLHFSRWGAVATILISVASVIFALPNVIPLSTYESLPSWAQLPRMPLGLDLRGGTHLLYQIDTAQLKKDWLQSIQTESRRSLSEARVAHSGVVIAGNQVRVNLRDPANTDAALTKLKTLAQPLSTSLLTSSGGDTGMDVAVQSTQPGVITLEPTQAGIQRRIENAISRSIEVIRRRVDPQGTTEATIQAQGGANGKDRILIQVPGLAPDEVKSRVGTTAKLTFQLVDSSMSAEDAKDHGVPPDSQLLPDQERPGQFVLVHKEVIVSGDDLVNAYAGYDSRAGGIGERAVDFEFNSRGAAAFARVTRENIGRPFAIILDGKVISAPVIRSEIPGGRGQITGNFGVEETNRLALLLRSGALPAALSIIEERSVGPSLGADSIDAGSIAAAVGFLAVSLFMISAYGLFGVFSVIALAVNIAIIMACLSLFHATLTMPGIAGIVLTMGVAVDANVLIYERIREELRTGRGMISAIEAGFDRAYATIIDSHLTALLAALILYAFGSGTVKGFAVTLSFGIVSSLFTAITLTRLMVSTWLRQTRPTVLHI</sequence>
<feature type="transmembrane region" description="Helical" evidence="10">
    <location>
        <begin position="510"/>
        <end position="534"/>
    </location>
</feature>
<evidence type="ECO:0000313" key="14">
    <source>
        <dbReference type="EMBL" id="MBJ7542445.1"/>
    </source>
</evidence>
<comment type="caution">
    <text evidence="10">Lacks conserved residue(s) required for the propagation of feature annotation.</text>
</comment>
<keyword evidence="15" id="KW-1185">Reference proteome</keyword>
<dbReference type="GO" id="GO:0006605">
    <property type="term" value="P:protein targeting"/>
    <property type="evidence" value="ECO:0007669"/>
    <property type="project" value="UniProtKB-UniRule"/>
</dbReference>
<dbReference type="Pfam" id="PF02355">
    <property type="entry name" value="SecD_SecF_C"/>
    <property type="match status" value="1"/>
</dbReference>
<dbReference type="InterPro" id="IPR022813">
    <property type="entry name" value="SecD/SecF_arch_bac"/>
</dbReference>
<evidence type="ECO:0000256" key="3">
    <source>
        <dbReference type="ARBA" id="ARBA00022475"/>
    </source>
</evidence>
<dbReference type="InterPro" id="IPR054384">
    <property type="entry name" value="SecDF_P1_head"/>
</dbReference>
<keyword evidence="7 10" id="KW-1133">Transmembrane helix</keyword>
<organism evidence="14 15">
    <name type="scientific">Rhodomicrobium udaipurense</name>
    <dbReference type="NCBI Taxonomy" id="1202716"/>
    <lineage>
        <taxon>Bacteria</taxon>
        <taxon>Pseudomonadati</taxon>
        <taxon>Pseudomonadota</taxon>
        <taxon>Alphaproteobacteria</taxon>
        <taxon>Hyphomicrobiales</taxon>
        <taxon>Hyphomicrobiaceae</taxon>
        <taxon>Rhodomicrobium</taxon>
    </lineage>
</organism>
<feature type="domain" description="Protein export membrane protein SecD/SecF C-terminal" evidence="11">
    <location>
        <begin position="367"/>
        <end position="533"/>
    </location>
</feature>
<keyword evidence="3 10" id="KW-1003">Cell membrane</keyword>
<dbReference type="SUPFAM" id="SSF82866">
    <property type="entry name" value="Multidrug efflux transporter AcrB transmembrane domain"/>
    <property type="match status" value="1"/>
</dbReference>